<dbReference type="EMBL" id="JAHMUF010000005">
    <property type="protein sequence ID" value="KAG7194919.1"/>
    <property type="molecule type" value="Genomic_DNA"/>
</dbReference>
<feature type="transmembrane region" description="Helical" evidence="5">
    <location>
        <begin position="200"/>
        <end position="219"/>
    </location>
</feature>
<organism evidence="7 8">
    <name type="scientific">Scheffersomyces spartinae</name>
    <dbReference type="NCBI Taxonomy" id="45513"/>
    <lineage>
        <taxon>Eukaryota</taxon>
        <taxon>Fungi</taxon>
        <taxon>Dikarya</taxon>
        <taxon>Ascomycota</taxon>
        <taxon>Saccharomycotina</taxon>
        <taxon>Pichiomycetes</taxon>
        <taxon>Debaryomycetaceae</taxon>
        <taxon>Scheffersomyces</taxon>
    </lineage>
</organism>
<comment type="caution">
    <text evidence="7">The sequence shown here is derived from an EMBL/GenBank/DDBJ whole genome shotgun (WGS) entry which is preliminary data.</text>
</comment>
<dbReference type="GeneID" id="66117401"/>
<evidence type="ECO:0000256" key="5">
    <source>
        <dbReference type="RuleBase" id="RU004379"/>
    </source>
</evidence>
<dbReference type="Proteomes" id="UP000790833">
    <property type="component" value="Unassembled WGS sequence"/>
</dbReference>
<evidence type="ECO:0000313" key="8">
    <source>
        <dbReference type="Proteomes" id="UP000790833"/>
    </source>
</evidence>
<keyword evidence="4 5" id="KW-0472">Membrane</keyword>
<evidence type="ECO:0000256" key="2">
    <source>
        <dbReference type="ARBA" id="ARBA00022692"/>
    </source>
</evidence>
<name>A0A9P7VCR0_9ASCO</name>
<dbReference type="GO" id="GO:0016020">
    <property type="term" value="C:membrane"/>
    <property type="evidence" value="ECO:0007669"/>
    <property type="project" value="UniProtKB-SubCell"/>
</dbReference>
<feature type="transmembrane region" description="Helical" evidence="5">
    <location>
        <begin position="143"/>
        <end position="161"/>
    </location>
</feature>
<dbReference type="CDD" id="cd10429">
    <property type="entry name" value="GAAP_like"/>
    <property type="match status" value="1"/>
</dbReference>
<evidence type="ECO:0000256" key="4">
    <source>
        <dbReference type="ARBA" id="ARBA00023136"/>
    </source>
</evidence>
<evidence type="ECO:0000256" key="6">
    <source>
        <dbReference type="SAM" id="MobiDB-lite"/>
    </source>
</evidence>
<dbReference type="PANTHER" id="PTHR23291">
    <property type="entry name" value="BAX INHIBITOR-RELATED"/>
    <property type="match status" value="1"/>
</dbReference>
<keyword evidence="8" id="KW-1185">Reference proteome</keyword>
<feature type="transmembrane region" description="Helical" evidence="5">
    <location>
        <begin position="173"/>
        <end position="194"/>
    </location>
</feature>
<dbReference type="AlphaFoldDB" id="A0A9P7VCR0"/>
<evidence type="ECO:0000256" key="3">
    <source>
        <dbReference type="ARBA" id="ARBA00022989"/>
    </source>
</evidence>
<feature type="transmembrane region" description="Helical" evidence="5">
    <location>
        <begin position="116"/>
        <end position="137"/>
    </location>
</feature>
<dbReference type="OrthoDB" id="7933078at2759"/>
<proteinExistence type="inferred from homology"/>
<feature type="region of interest" description="Disordered" evidence="6">
    <location>
        <begin position="1"/>
        <end position="23"/>
    </location>
</feature>
<comment type="subcellular location">
    <subcellularLocation>
        <location evidence="1">Membrane</location>
        <topology evidence="1">Multi-pass membrane protein</topology>
    </subcellularLocation>
</comment>
<reference evidence="7" key="1">
    <citation type="submission" date="2021-03" db="EMBL/GenBank/DDBJ databases">
        <authorList>
            <person name="Palmer J.M."/>
        </authorList>
    </citation>
    <scope>NUCLEOTIDE SEQUENCE</scope>
    <source>
        <strain evidence="7">ARV_011</strain>
    </source>
</reference>
<sequence>MSSAANAPPAYEDAAPQQGTSSGERMFGDDLPDDFKYSVDVASCELPLRQLFIRKVYSLLSVQLAVTVIVGFIINSNKGIQTWCLNNIWLYYLLIVGTFGFLIATWFKSRSYPTNLILLGGFTLCESYSVGLCTVLFDTNIVIQAVLLTFVIFIGLTLFAFQTKYDFISWEGGLSMALWMLICFGFVAMFLPGNTSTVELIYAGVSAVIFTIYIVIDTQKIMKTAHLDDEVIATISLYLDIINLFLAILRILNNQNRD</sequence>
<feature type="transmembrane region" description="Helical" evidence="5">
    <location>
        <begin position="231"/>
        <end position="252"/>
    </location>
</feature>
<dbReference type="PANTHER" id="PTHR23291:SF50">
    <property type="entry name" value="PROTEIN LIFEGUARD 4"/>
    <property type="match status" value="1"/>
</dbReference>
<dbReference type="Pfam" id="PF01027">
    <property type="entry name" value="Bax1-I"/>
    <property type="match status" value="1"/>
</dbReference>
<feature type="transmembrane region" description="Helical" evidence="5">
    <location>
        <begin position="88"/>
        <end position="107"/>
    </location>
</feature>
<keyword evidence="2 5" id="KW-0812">Transmembrane</keyword>
<feature type="compositionally biased region" description="Low complexity" evidence="6">
    <location>
        <begin position="1"/>
        <end position="16"/>
    </location>
</feature>
<keyword evidence="3 5" id="KW-1133">Transmembrane helix</keyword>
<dbReference type="RefSeq" id="XP_043050466.1">
    <property type="nucleotide sequence ID" value="XM_043194715.1"/>
</dbReference>
<gene>
    <name evidence="7" type="ORF">KQ657_004027</name>
</gene>
<evidence type="ECO:0000313" key="7">
    <source>
        <dbReference type="EMBL" id="KAG7194919.1"/>
    </source>
</evidence>
<dbReference type="InterPro" id="IPR006214">
    <property type="entry name" value="Bax_inhibitor_1-related"/>
</dbReference>
<comment type="similarity">
    <text evidence="5">Belongs to the BI1 family.</text>
</comment>
<feature type="transmembrane region" description="Helical" evidence="5">
    <location>
        <begin position="56"/>
        <end position="76"/>
    </location>
</feature>
<evidence type="ECO:0000256" key="1">
    <source>
        <dbReference type="ARBA" id="ARBA00004141"/>
    </source>
</evidence>
<protein>
    <submittedName>
        <fullName evidence="7">Uncharacterized protein</fullName>
    </submittedName>
</protein>
<accession>A0A9P7VCR0</accession>